<dbReference type="InterPro" id="IPR036105">
    <property type="entry name" value="DiNase_FeMo-co_biosyn_sf"/>
</dbReference>
<sequence>MQRIAVTSQNFRTVTGHAGKTRRFIVYGEQDGAPVELERLDLPMEQSFHELRGAPHPLDGSSVLITSGCSENFVHNIAKRGIRVCMVDAETTPLAAASAWLAGSLQALPVPAGLSQEDDHHHHDHHQHRHQHRHGQGHGHGPHHEHHDDHPCCGHGHDEQADA</sequence>
<dbReference type="SUPFAM" id="SSF53146">
    <property type="entry name" value="Nitrogenase accessory factor-like"/>
    <property type="match status" value="1"/>
</dbReference>
<dbReference type="Proteomes" id="UP000246569">
    <property type="component" value="Unassembled WGS sequence"/>
</dbReference>
<evidence type="ECO:0000313" key="3">
    <source>
        <dbReference type="Proteomes" id="UP000246569"/>
    </source>
</evidence>
<evidence type="ECO:0000313" key="2">
    <source>
        <dbReference type="EMBL" id="PWV60123.1"/>
    </source>
</evidence>
<feature type="compositionally biased region" description="Basic and acidic residues" evidence="1">
    <location>
        <begin position="145"/>
        <end position="163"/>
    </location>
</feature>
<accession>A0A317MSD5</accession>
<proteinExistence type="predicted"/>
<protein>
    <submittedName>
        <fullName evidence="2">Putative Fe-Mo cluster-binding NifX family protein</fullName>
    </submittedName>
</protein>
<name>A0A317MSD5_9GAMM</name>
<dbReference type="RefSeq" id="WP_110019233.1">
    <property type="nucleotide sequence ID" value="NZ_QGTJ01000008.1"/>
</dbReference>
<feature type="region of interest" description="Disordered" evidence="1">
    <location>
        <begin position="113"/>
        <end position="163"/>
    </location>
</feature>
<organism evidence="2 3">
    <name type="scientific">Plasticicumulans acidivorans</name>
    <dbReference type="NCBI Taxonomy" id="886464"/>
    <lineage>
        <taxon>Bacteria</taxon>
        <taxon>Pseudomonadati</taxon>
        <taxon>Pseudomonadota</taxon>
        <taxon>Gammaproteobacteria</taxon>
        <taxon>Candidatus Competibacteraceae</taxon>
        <taxon>Plasticicumulans</taxon>
    </lineage>
</organism>
<dbReference type="EMBL" id="QGTJ01000008">
    <property type="protein sequence ID" value="PWV60123.1"/>
    <property type="molecule type" value="Genomic_DNA"/>
</dbReference>
<gene>
    <name evidence="2" type="ORF">C7443_10852</name>
</gene>
<dbReference type="OrthoDB" id="9797941at2"/>
<reference evidence="2 3" key="1">
    <citation type="submission" date="2018-05" db="EMBL/GenBank/DDBJ databases">
        <title>Genomic Encyclopedia of Type Strains, Phase IV (KMG-IV): sequencing the most valuable type-strain genomes for metagenomic binning, comparative biology and taxonomic classification.</title>
        <authorList>
            <person name="Goeker M."/>
        </authorList>
    </citation>
    <scope>NUCLEOTIDE SEQUENCE [LARGE SCALE GENOMIC DNA]</scope>
    <source>
        <strain evidence="2 3">DSM 23606</strain>
    </source>
</reference>
<evidence type="ECO:0000256" key="1">
    <source>
        <dbReference type="SAM" id="MobiDB-lite"/>
    </source>
</evidence>
<dbReference type="Gene3D" id="3.30.420.130">
    <property type="entry name" value="Dinitrogenase iron-molybdenum cofactor biosynthesis domain"/>
    <property type="match status" value="1"/>
</dbReference>
<keyword evidence="3" id="KW-1185">Reference proteome</keyword>
<feature type="compositionally biased region" description="Basic residues" evidence="1">
    <location>
        <begin position="122"/>
        <end position="144"/>
    </location>
</feature>
<dbReference type="AlphaFoldDB" id="A0A317MSD5"/>
<comment type="caution">
    <text evidence="2">The sequence shown here is derived from an EMBL/GenBank/DDBJ whole genome shotgun (WGS) entry which is preliminary data.</text>
</comment>